<comment type="pathway">
    <text evidence="3 16">Phospholipid metabolism; CDP-diacylglycerol biosynthesis; CDP-diacylglycerol from sn-glycerol 3-phosphate: step 3/3.</text>
</comment>
<feature type="region of interest" description="Disordered" evidence="17">
    <location>
        <begin position="819"/>
        <end position="840"/>
    </location>
</feature>
<dbReference type="PANTHER" id="PTHR13773:SF8">
    <property type="entry name" value="PHOSPHATIDATE CYTIDYLYLTRANSFERASE, PHOTORECEPTOR-SPECIFIC"/>
    <property type="match status" value="1"/>
</dbReference>
<feature type="transmembrane region" description="Helical" evidence="18">
    <location>
        <begin position="1065"/>
        <end position="1087"/>
    </location>
</feature>
<dbReference type="PANTHER" id="PTHR13773">
    <property type="entry name" value="PHOSPHATIDATE CYTIDYLYLTRANSFERASE"/>
    <property type="match status" value="1"/>
</dbReference>
<evidence type="ECO:0000256" key="15">
    <source>
        <dbReference type="ARBA" id="ARBA00023264"/>
    </source>
</evidence>
<evidence type="ECO:0000256" key="10">
    <source>
        <dbReference type="ARBA" id="ARBA00022695"/>
    </source>
</evidence>
<comment type="subcellular location">
    <subcellularLocation>
        <location evidence="2">Membrane</location>
        <topology evidence="2">Multi-pass membrane protein</topology>
    </subcellularLocation>
</comment>
<feature type="region of interest" description="Disordered" evidence="17">
    <location>
        <begin position="654"/>
        <end position="754"/>
    </location>
</feature>
<feature type="compositionally biased region" description="Low complexity" evidence="17">
    <location>
        <begin position="714"/>
        <end position="745"/>
    </location>
</feature>
<evidence type="ECO:0000313" key="20">
    <source>
        <dbReference type="Proteomes" id="UP001216638"/>
    </source>
</evidence>
<evidence type="ECO:0000256" key="16">
    <source>
        <dbReference type="RuleBase" id="RU003938"/>
    </source>
</evidence>
<keyword evidence="8 16" id="KW-0808">Transferase</keyword>
<gene>
    <name evidence="19" type="primary">CDS1</name>
    <name evidence="19" type="ORF">MBRA1_001053</name>
</gene>
<evidence type="ECO:0000313" key="19">
    <source>
        <dbReference type="EMBL" id="WFC94423.1"/>
    </source>
</evidence>
<evidence type="ECO:0000256" key="12">
    <source>
        <dbReference type="ARBA" id="ARBA00023098"/>
    </source>
</evidence>
<feature type="transmembrane region" description="Helical" evidence="18">
    <location>
        <begin position="368"/>
        <end position="388"/>
    </location>
</feature>
<evidence type="ECO:0000256" key="14">
    <source>
        <dbReference type="ARBA" id="ARBA00023209"/>
    </source>
</evidence>
<evidence type="ECO:0000256" key="2">
    <source>
        <dbReference type="ARBA" id="ARBA00004141"/>
    </source>
</evidence>
<evidence type="ECO:0000256" key="13">
    <source>
        <dbReference type="ARBA" id="ARBA00023136"/>
    </source>
</evidence>
<name>A0AAF0DR28_9BASI</name>
<dbReference type="GO" id="GO:0005789">
    <property type="term" value="C:endoplasmic reticulum membrane"/>
    <property type="evidence" value="ECO:0007669"/>
    <property type="project" value="TreeGrafter"/>
</dbReference>
<keyword evidence="11 18" id="KW-1133">Transmembrane helix</keyword>
<evidence type="ECO:0000256" key="5">
    <source>
        <dbReference type="ARBA" id="ARBA00010185"/>
    </source>
</evidence>
<accession>A0AAF0DR28</accession>
<sequence>MTSEERRPLLARADGDRTTRVWYRAYTTLRTSVHNAKQAIESAWPTLQVLALPHLLGLVLSVATPAEVDAMRSLSCLHYYSLNPDVGSEVKGLDATSCQAPAVEVHFNSLMTRITFSVVLANFFGMLLYGRTFSSKSRRWYAILGMLGCALARVPLLLLPLYQYPYRTPESILSISPRMMLKVYWSCAILGGFSGANELVTLTVESLVVDTQSPEQRSRLFSQLQIAQLLGASIGPMLGSTAMRLLPSLANRCVGYTRCLENKALHSPQRGSHGHLLFNTASYWLAVFFALFGVVWLLFVVQFRSSPLQSTSMPDCEPCNERASQRKKMLMRNPPKYAWLGAFQRLIPVRLGPWRYDARVLQFTLSEIFTAMMNEGVVVLILVMGYVFHWGGGLIAIGLSVSNSLRLVMIVLGLPALLSAVSKRLTKPADVQDLTKEQIDAVLAMSHSDVRRKPNCCPSYQRTDEARLLSNVSPSQRTLVRLWRAQVDLTVARISYLINTLSWFMMAYGIQQHREWVVLAGASLLTGGSSAQPMLRSTACTIADQIVDSERNAALPLKRRGASSGEEQELLPDGADSYLVIVSTVLLPCLLLGLITRNAVYGSTIETFPGAFFLVVAGFNVAVLAILGADPSRANRFASSTQFDALAVEQLPSDSDEVAQVATDTEPRTPRTRSATKRAAKSKAGSGASTPQVKKEASSDALLKHRVKTERGADAAVAASPPAPKKPAALAPTSAPKVAATDAAAPPTPFNQAGDGEVSRAFWKKVRERTVFSLLMIAGFLTILLMGPSYMILLVLVIETLVYREVTALFNIPGRASLTGSTRASQSEGDEELDTEQRRQDKRRQEVWSKTLSWYFFAVCNFFLYGESLIYYFKHVVYVDSFFLQFARHHRFISFMLYIFGFMAFVTNLRRRYLKYQFGLFCWVHMSLLLIVMSSHFIVNNILEGMIWFWMPASLVICNDIFAYICGMLFGRTPLISLSPKKTVEGFVGALFITMAFAWFWAGIFQRFDFMVCPAVNLGMTAFSNISCDRNPAFVSHKAQLPTLVSNVLSAVVRRPVTTFTWSPFQFHALVMAAFASLVAPFGGFFASGFKRAFNIKDFGDSIPGHGGLTDRFDCQFIMGLFSYVYYSSLIRESRITVGHVMQIIVTQMPVEKQTELLRELTRYLTSEGHI</sequence>
<keyword evidence="14" id="KW-0594">Phospholipid biosynthesis</keyword>
<keyword evidence="20" id="KW-1185">Reference proteome</keyword>
<feature type="transmembrane region" description="Helical" evidence="18">
    <location>
        <begin position="949"/>
        <end position="971"/>
    </location>
</feature>
<feature type="transmembrane region" description="Helical" evidence="18">
    <location>
        <begin position="281"/>
        <end position="303"/>
    </location>
</feature>
<evidence type="ECO:0000256" key="7">
    <source>
        <dbReference type="ARBA" id="ARBA00022516"/>
    </source>
</evidence>
<dbReference type="GO" id="GO:0008654">
    <property type="term" value="P:phospholipid biosynthetic process"/>
    <property type="evidence" value="ECO:0007669"/>
    <property type="project" value="UniProtKB-KW"/>
</dbReference>
<dbReference type="Proteomes" id="UP001216638">
    <property type="component" value="Chromosome 1"/>
</dbReference>
<keyword evidence="9 16" id="KW-0812">Transmembrane</keyword>
<dbReference type="PROSITE" id="PS01315">
    <property type="entry name" value="CDS"/>
    <property type="match status" value="1"/>
</dbReference>
<feature type="transmembrane region" description="Helical" evidence="18">
    <location>
        <begin position="141"/>
        <end position="163"/>
    </location>
</feature>
<evidence type="ECO:0000256" key="4">
    <source>
        <dbReference type="ARBA" id="ARBA00005189"/>
    </source>
</evidence>
<dbReference type="InterPro" id="IPR000374">
    <property type="entry name" value="PC_trans"/>
</dbReference>
<feature type="transmembrane region" description="Helical" evidence="18">
    <location>
        <begin position="983"/>
        <end position="1002"/>
    </location>
</feature>
<keyword evidence="10 16" id="KW-0548">Nucleotidyltransferase</keyword>
<evidence type="ECO:0000256" key="1">
    <source>
        <dbReference type="ARBA" id="ARBA00001698"/>
    </source>
</evidence>
<feature type="transmembrane region" description="Helical" evidence="18">
    <location>
        <begin position="921"/>
        <end position="943"/>
    </location>
</feature>
<organism evidence="19 20">
    <name type="scientific">Malassezia brasiliensis</name>
    <dbReference type="NCBI Taxonomy" id="1821822"/>
    <lineage>
        <taxon>Eukaryota</taxon>
        <taxon>Fungi</taxon>
        <taxon>Dikarya</taxon>
        <taxon>Basidiomycota</taxon>
        <taxon>Ustilaginomycotina</taxon>
        <taxon>Malasseziomycetes</taxon>
        <taxon>Malasseziales</taxon>
        <taxon>Malasseziaceae</taxon>
        <taxon>Malassezia</taxon>
    </lineage>
</organism>
<dbReference type="SUPFAM" id="SSF103473">
    <property type="entry name" value="MFS general substrate transporter"/>
    <property type="match status" value="1"/>
</dbReference>
<evidence type="ECO:0000256" key="6">
    <source>
        <dbReference type="ARBA" id="ARBA00012487"/>
    </source>
</evidence>
<feature type="compositionally biased region" description="Basic residues" evidence="17">
    <location>
        <begin position="670"/>
        <end position="681"/>
    </location>
</feature>
<keyword evidence="13 18" id="KW-0472">Membrane</keyword>
<proteinExistence type="inferred from homology"/>
<keyword evidence="15" id="KW-1208">Phospholipid metabolism</keyword>
<evidence type="ECO:0000256" key="9">
    <source>
        <dbReference type="ARBA" id="ARBA00022692"/>
    </source>
</evidence>
<evidence type="ECO:0000256" key="8">
    <source>
        <dbReference type="ARBA" id="ARBA00022679"/>
    </source>
</evidence>
<feature type="transmembrane region" description="Helical" evidence="18">
    <location>
        <begin position="892"/>
        <end position="909"/>
    </location>
</feature>
<keyword evidence="12" id="KW-0443">Lipid metabolism</keyword>
<dbReference type="EC" id="2.7.7.41" evidence="6 16"/>
<dbReference type="EMBL" id="CP119951">
    <property type="protein sequence ID" value="WFC94423.1"/>
    <property type="molecule type" value="Genomic_DNA"/>
</dbReference>
<dbReference type="GO" id="GO:0004605">
    <property type="term" value="F:phosphatidate cytidylyltransferase activity"/>
    <property type="evidence" value="ECO:0007669"/>
    <property type="project" value="UniProtKB-EC"/>
</dbReference>
<dbReference type="Gene3D" id="1.20.1250.20">
    <property type="entry name" value="MFS general substrate transporter like domains"/>
    <property type="match status" value="1"/>
</dbReference>
<comment type="catalytic activity">
    <reaction evidence="1 16">
        <text>a 1,2-diacyl-sn-glycero-3-phosphate + CTP + H(+) = a CDP-1,2-diacyl-sn-glycerol + diphosphate</text>
        <dbReference type="Rhea" id="RHEA:16229"/>
        <dbReference type="ChEBI" id="CHEBI:15378"/>
        <dbReference type="ChEBI" id="CHEBI:33019"/>
        <dbReference type="ChEBI" id="CHEBI:37563"/>
        <dbReference type="ChEBI" id="CHEBI:58332"/>
        <dbReference type="ChEBI" id="CHEBI:58608"/>
        <dbReference type="EC" id="2.7.7.41"/>
    </reaction>
</comment>
<dbReference type="AlphaFoldDB" id="A0AAF0DR28"/>
<dbReference type="InterPro" id="IPR036259">
    <property type="entry name" value="MFS_trans_sf"/>
</dbReference>
<reference evidence="19" key="1">
    <citation type="submission" date="2023-03" db="EMBL/GenBank/DDBJ databases">
        <title>Mating type loci evolution in Malassezia.</title>
        <authorList>
            <person name="Coelho M.A."/>
        </authorList>
    </citation>
    <scope>NUCLEOTIDE SEQUENCE</scope>
    <source>
        <strain evidence="19">CBS 14135</strain>
    </source>
</reference>
<feature type="transmembrane region" description="Helical" evidence="18">
    <location>
        <begin position="578"/>
        <end position="596"/>
    </location>
</feature>
<evidence type="ECO:0000256" key="11">
    <source>
        <dbReference type="ARBA" id="ARBA00022989"/>
    </source>
</evidence>
<feature type="transmembrane region" description="Helical" evidence="18">
    <location>
        <begin position="110"/>
        <end position="129"/>
    </location>
</feature>
<comment type="similarity">
    <text evidence="5 16">Belongs to the CDS family.</text>
</comment>
<protein>
    <recommendedName>
        <fullName evidence="6 16">Phosphatidate cytidylyltransferase</fullName>
        <ecNumber evidence="6 16">2.7.7.41</ecNumber>
    </recommendedName>
</protein>
<comment type="pathway">
    <text evidence="4">Lipid metabolism.</text>
</comment>
<dbReference type="InterPro" id="IPR016720">
    <property type="entry name" value="PC_Trfase_euk"/>
</dbReference>
<evidence type="ECO:0000256" key="17">
    <source>
        <dbReference type="SAM" id="MobiDB-lite"/>
    </source>
</evidence>
<feature type="compositionally biased region" description="Low complexity" evidence="17">
    <location>
        <begin position="682"/>
        <end position="691"/>
    </location>
</feature>
<evidence type="ECO:0000256" key="3">
    <source>
        <dbReference type="ARBA" id="ARBA00005119"/>
    </source>
</evidence>
<dbReference type="Pfam" id="PF01148">
    <property type="entry name" value="CTP_transf_1"/>
    <property type="match status" value="1"/>
</dbReference>
<feature type="transmembrane region" description="Helical" evidence="18">
    <location>
        <begin position="852"/>
        <end position="872"/>
    </location>
</feature>
<feature type="transmembrane region" description="Helical" evidence="18">
    <location>
        <begin position="394"/>
        <end position="418"/>
    </location>
</feature>
<keyword evidence="7" id="KW-0444">Lipid biosynthesis</keyword>
<evidence type="ECO:0000256" key="18">
    <source>
        <dbReference type="SAM" id="Phobius"/>
    </source>
</evidence>
<feature type="transmembrane region" description="Helical" evidence="18">
    <location>
        <begin position="608"/>
        <end position="629"/>
    </location>
</feature>